<evidence type="ECO:0000259" key="1">
    <source>
        <dbReference type="PROSITE" id="PS50943"/>
    </source>
</evidence>
<evidence type="ECO:0000313" key="3">
    <source>
        <dbReference type="Proteomes" id="UP000323454"/>
    </source>
</evidence>
<dbReference type="EMBL" id="VUOB01000042">
    <property type="protein sequence ID" value="KAA2258042.1"/>
    <property type="molecule type" value="Genomic_DNA"/>
</dbReference>
<gene>
    <name evidence="2" type="ORF">F0L68_23965</name>
</gene>
<dbReference type="OrthoDB" id="4285266at2"/>
<comment type="caution">
    <text evidence="2">The sequence shown here is derived from an EMBL/GenBank/DDBJ whole genome shotgun (WGS) entry which is preliminary data.</text>
</comment>
<protein>
    <submittedName>
        <fullName evidence="2">Helix-turn-helix domain-containing protein</fullName>
    </submittedName>
</protein>
<dbReference type="SMART" id="SM00530">
    <property type="entry name" value="HTH_XRE"/>
    <property type="match status" value="1"/>
</dbReference>
<dbReference type="InterPro" id="IPR010982">
    <property type="entry name" value="Lambda_DNA-bd_dom_sf"/>
</dbReference>
<feature type="domain" description="HTH cro/C1-type" evidence="1">
    <location>
        <begin position="16"/>
        <end position="70"/>
    </location>
</feature>
<evidence type="ECO:0000313" key="2">
    <source>
        <dbReference type="EMBL" id="KAA2258042.1"/>
    </source>
</evidence>
<dbReference type="SUPFAM" id="SSF47413">
    <property type="entry name" value="lambda repressor-like DNA-binding domains"/>
    <property type="match status" value="1"/>
</dbReference>
<dbReference type="GO" id="GO:0003677">
    <property type="term" value="F:DNA binding"/>
    <property type="evidence" value="ECO:0007669"/>
    <property type="project" value="InterPro"/>
</dbReference>
<reference evidence="2 3" key="1">
    <citation type="submission" date="2019-09" db="EMBL/GenBank/DDBJ databases">
        <title>Goodfellowia gen. nov., a new genus of the Pseudonocardineae related to Actinoalloteichus, containing Goodfellowia coeruleoviolacea gen. nov., comb. nov. gen. nov., comb. nov.</title>
        <authorList>
            <person name="Labeda D."/>
        </authorList>
    </citation>
    <scope>NUCLEOTIDE SEQUENCE [LARGE SCALE GENOMIC DNA]</scope>
    <source>
        <strain evidence="2 3">AN110305</strain>
    </source>
</reference>
<keyword evidence="3" id="KW-1185">Reference proteome</keyword>
<dbReference type="PROSITE" id="PS50943">
    <property type="entry name" value="HTH_CROC1"/>
    <property type="match status" value="1"/>
</dbReference>
<dbReference type="Proteomes" id="UP000323454">
    <property type="component" value="Unassembled WGS sequence"/>
</dbReference>
<reference evidence="2 3" key="2">
    <citation type="submission" date="2019-09" db="EMBL/GenBank/DDBJ databases">
        <authorList>
            <person name="Jin C."/>
        </authorList>
    </citation>
    <scope>NUCLEOTIDE SEQUENCE [LARGE SCALE GENOMIC DNA]</scope>
    <source>
        <strain evidence="2 3">AN110305</strain>
    </source>
</reference>
<dbReference type="AlphaFoldDB" id="A0A5B2X4N0"/>
<dbReference type="CDD" id="cd00093">
    <property type="entry name" value="HTH_XRE"/>
    <property type="match status" value="1"/>
</dbReference>
<dbReference type="Pfam" id="PF13560">
    <property type="entry name" value="HTH_31"/>
    <property type="match status" value="1"/>
</dbReference>
<accession>A0A5B2X4N0</accession>
<dbReference type="Gene3D" id="1.10.260.40">
    <property type="entry name" value="lambda repressor-like DNA-binding domains"/>
    <property type="match status" value="1"/>
</dbReference>
<sequence>MANTQTRRRRKLGAYLQELRKRANLTPEDVGAFLDISRPTINRVESGHTRCRRAELQAMLGYYQVAEQERAKALSLWDDAKDDATKIRFPARSSSAFRNFLQAETEATTLDVLDPYLVSGLLQTADYARAVQLPTASPYAEKPAEVERYVASRLNRQHRLSGANPLRLRAFLDEGVIRRIVGGSAVMIEQLVRLLEIGTHDNIQIRVIPVSVGAYGTMSGGVTVVGFDDLEDPYAAYLEHAGGGAWVEDAEATQRYVHMFNGLDAVALSESATAELIRHQTRALEGL</sequence>
<proteinExistence type="predicted"/>
<dbReference type="RefSeq" id="WP_149852005.1">
    <property type="nucleotide sequence ID" value="NZ_VUOB01000042.1"/>
</dbReference>
<name>A0A5B2X4N0_9PSEU</name>
<dbReference type="InterPro" id="IPR001387">
    <property type="entry name" value="Cro/C1-type_HTH"/>
</dbReference>
<organism evidence="2 3">
    <name type="scientific">Solihabitans fulvus</name>
    <dbReference type="NCBI Taxonomy" id="1892852"/>
    <lineage>
        <taxon>Bacteria</taxon>
        <taxon>Bacillati</taxon>
        <taxon>Actinomycetota</taxon>
        <taxon>Actinomycetes</taxon>
        <taxon>Pseudonocardiales</taxon>
        <taxon>Pseudonocardiaceae</taxon>
        <taxon>Solihabitans</taxon>
    </lineage>
</organism>
<dbReference type="Pfam" id="PF19054">
    <property type="entry name" value="DUF5753"/>
    <property type="match status" value="1"/>
</dbReference>
<dbReference type="InterPro" id="IPR043917">
    <property type="entry name" value="DUF5753"/>
</dbReference>